<dbReference type="EMBL" id="CP110432">
    <property type="protein sequence ID" value="WAQ90481.1"/>
    <property type="molecule type" value="Genomic_DNA"/>
</dbReference>
<evidence type="ECO:0000313" key="3">
    <source>
        <dbReference type="Proteomes" id="UP001164743"/>
    </source>
</evidence>
<protein>
    <submittedName>
        <fullName evidence="2">Uncharacterized protein</fullName>
    </submittedName>
</protein>
<keyword evidence="3" id="KW-1185">Reference proteome</keyword>
<sequence>MLNRPISHAANDINCDTGTDSDVEVLTNPRVHQAKSSKRPSATAFSPRDRDLAKRTRLDHEEFPDFTTAHPAFLTGGANAPVPPGPRPNNKHLTTLESIVSPKQLTAKGRVTQNFNSGVLALKRVVDVLKKKKERKVMAKNSSPSAMNRLQEVCHAILQSVEDRLAGFTKTVAPAFPGISNTSRMNGAEMTVLIGELVEVGWAALKRMDDLLKVVKNSKEFVSKSDEFSMALFRERLFEVVGVLEEGKVLAPRVQIR</sequence>
<name>A0ABY7CZ60_9BASI</name>
<proteinExistence type="predicted"/>
<dbReference type="Proteomes" id="UP001164743">
    <property type="component" value="Chromosome 12A"/>
</dbReference>
<evidence type="ECO:0000313" key="2">
    <source>
        <dbReference type="EMBL" id="WAQ90481.1"/>
    </source>
</evidence>
<gene>
    <name evidence="2" type="ORF">PtA15_12A471</name>
</gene>
<feature type="region of interest" description="Disordered" evidence="1">
    <location>
        <begin position="1"/>
        <end position="21"/>
    </location>
</feature>
<dbReference type="GeneID" id="77802978"/>
<accession>A0ABY7CZ60</accession>
<organism evidence="2 3">
    <name type="scientific">Puccinia triticina</name>
    <dbReference type="NCBI Taxonomy" id="208348"/>
    <lineage>
        <taxon>Eukaryota</taxon>
        <taxon>Fungi</taxon>
        <taxon>Dikarya</taxon>
        <taxon>Basidiomycota</taxon>
        <taxon>Pucciniomycotina</taxon>
        <taxon>Pucciniomycetes</taxon>
        <taxon>Pucciniales</taxon>
        <taxon>Pucciniaceae</taxon>
        <taxon>Puccinia</taxon>
    </lineage>
</organism>
<feature type="region of interest" description="Disordered" evidence="1">
    <location>
        <begin position="32"/>
        <end position="51"/>
    </location>
</feature>
<reference evidence="2" key="1">
    <citation type="submission" date="2022-10" db="EMBL/GenBank/DDBJ databases">
        <title>Puccinia triticina Genome sequencing and assembly.</title>
        <authorList>
            <person name="Li C."/>
        </authorList>
    </citation>
    <scope>NUCLEOTIDE SEQUENCE</scope>
    <source>
        <strain evidence="2">Pt15</strain>
    </source>
</reference>
<dbReference type="RefSeq" id="XP_053026036.1">
    <property type="nucleotide sequence ID" value="XM_053162083.1"/>
</dbReference>
<evidence type="ECO:0000256" key="1">
    <source>
        <dbReference type="SAM" id="MobiDB-lite"/>
    </source>
</evidence>